<gene>
    <name evidence="1" type="ORF">AURMO_00794</name>
</gene>
<dbReference type="AlphaFoldDB" id="A0A2Z3RX93"/>
<accession>A0A2Z3RX93</accession>
<keyword evidence="2" id="KW-1185">Reference proteome</keyword>
<reference evidence="1 2" key="1">
    <citation type="submission" date="2017-10" db="EMBL/GenBank/DDBJ databases">
        <title>Genome of an Actinobacterium that displays light-enhanced growth.</title>
        <authorList>
            <person name="Maresca J.A."/>
            <person name="Hempel P."/>
            <person name="Shevchenko O."/>
            <person name="Miller K.J."/>
            <person name="Hahn M.W."/>
        </authorList>
    </citation>
    <scope>NUCLEOTIDE SEQUENCE [LARGE SCALE GENOMIC DNA]</scope>
    <source>
        <strain evidence="1 2">MWH-Mo1</strain>
    </source>
</reference>
<evidence type="ECO:0000313" key="2">
    <source>
        <dbReference type="Proteomes" id="UP000246894"/>
    </source>
</evidence>
<dbReference type="Proteomes" id="UP000246894">
    <property type="component" value="Chromosome"/>
</dbReference>
<dbReference type="OrthoDB" id="5121327at2"/>
<dbReference type="EMBL" id="CP023994">
    <property type="protein sequence ID" value="AWR21399.1"/>
    <property type="molecule type" value="Genomic_DNA"/>
</dbReference>
<dbReference type="RefSeq" id="WP_110233244.1">
    <property type="nucleotide sequence ID" value="NZ_CP023994.1"/>
</dbReference>
<dbReference type="KEGG" id="aum:AURMO_00794"/>
<organism evidence="1 2">
    <name type="scientific">Aurantimicrobium photophilum</name>
    <dbReference type="NCBI Taxonomy" id="1987356"/>
    <lineage>
        <taxon>Bacteria</taxon>
        <taxon>Bacillati</taxon>
        <taxon>Actinomycetota</taxon>
        <taxon>Actinomycetes</taxon>
        <taxon>Micrococcales</taxon>
        <taxon>Microbacteriaceae</taxon>
        <taxon>Aurantimicrobium</taxon>
    </lineage>
</organism>
<protein>
    <submittedName>
        <fullName evidence="1">Uncharacterized protein</fullName>
    </submittedName>
</protein>
<sequence>MKQLFWLTVGVIAGFFVAHKVNQTEQGQAFFAAVDAKTRDFTEALVEGYKEREAELRAARKN</sequence>
<evidence type="ECO:0000313" key="1">
    <source>
        <dbReference type="EMBL" id="AWR21399.1"/>
    </source>
</evidence>
<proteinExistence type="predicted"/>
<name>A0A2Z3RX93_9MICO</name>